<dbReference type="EMBL" id="JAHYIQ010000005">
    <property type="protein sequence ID" value="KAK1132285.1"/>
    <property type="molecule type" value="Genomic_DNA"/>
</dbReference>
<dbReference type="Proteomes" id="UP001177670">
    <property type="component" value="Unassembled WGS sequence"/>
</dbReference>
<reference evidence="1" key="1">
    <citation type="submission" date="2021-10" db="EMBL/GenBank/DDBJ databases">
        <title>Melipona bicolor Genome sequencing and assembly.</title>
        <authorList>
            <person name="Araujo N.S."/>
            <person name="Arias M.C."/>
        </authorList>
    </citation>
    <scope>NUCLEOTIDE SEQUENCE</scope>
    <source>
        <strain evidence="1">USP_2M_L1-L4_2017</strain>
        <tissue evidence="1">Whole body</tissue>
    </source>
</reference>
<name>A0AA40KTK3_9HYME</name>
<comment type="caution">
    <text evidence="1">The sequence shown here is derived from an EMBL/GenBank/DDBJ whole genome shotgun (WGS) entry which is preliminary data.</text>
</comment>
<protein>
    <recommendedName>
        <fullName evidence="3">Cyclin-dependent kinase 2-interacting protein</fullName>
    </recommendedName>
</protein>
<sequence length="207" mass="23735">MYLHKNPIVMDCVKKEHQTQVMSKEQFSPISKLSQTKSIQGRNLTGSARHIRDLVADIHKNIQIWNSLHLEGITLLNNITRAKQDESYSEILQEQCDKLEIVCKELDNIVINLAQIAQQMKITAGLKTDKAKLFATWPNSKFGQVAESIYSAYSNEAKVKCKILEDVAHYYTESWKMLFLASWVHQPFLSENLTTVLESMLIESGHR</sequence>
<evidence type="ECO:0000313" key="2">
    <source>
        <dbReference type="Proteomes" id="UP001177670"/>
    </source>
</evidence>
<keyword evidence="2" id="KW-1185">Reference proteome</keyword>
<organism evidence="1 2">
    <name type="scientific">Melipona bicolor</name>
    <dbReference type="NCBI Taxonomy" id="60889"/>
    <lineage>
        <taxon>Eukaryota</taxon>
        <taxon>Metazoa</taxon>
        <taxon>Ecdysozoa</taxon>
        <taxon>Arthropoda</taxon>
        <taxon>Hexapoda</taxon>
        <taxon>Insecta</taxon>
        <taxon>Pterygota</taxon>
        <taxon>Neoptera</taxon>
        <taxon>Endopterygota</taxon>
        <taxon>Hymenoptera</taxon>
        <taxon>Apocrita</taxon>
        <taxon>Aculeata</taxon>
        <taxon>Apoidea</taxon>
        <taxon>Anthophila</taxon>
        <taxon>Apidae</taxon>
        <taxon>Melipona</taxon>
    </lineage>
</organism>
<dbReference type="AlphaFoldDB" id="A0AA40KTK3"/>
<dbReference type="PANTHER" id="PTHR15827">
    <property type="entry name" value="CYCLIN-DEPENDENT KINASE 2-INTERACTING PROTEIN"/>
    <property type="match status" value="1"/>
</dbReference>
<dbReference type="PRINTS" id="PR02040">
    <property type="entry name" value="CDK2IP"/>
</dbReference>
<dbReference type="InterPro" id="IPR023250">
    <property type="entry name" value="Cyclin-dep_Kinase_2_interact"/>
</dbReference>
<evidence type="ECO:0000313" key="1">
    <source>
        <dbReference type="EMBL" id="KAK1132285.1"/>
    </source>
</evidence>
<gene>
    <name evidence="1" type="ORF">K0M31_016405</name>
</gene>
<dbReference type="PANTHER" id="PTHR15827:SF2">
    <property type="entry name" value="CYCLIN-DEPENDENT KINASE 2-INTERACTING PROTEIN"/>
    <property type="match status" value="1"/>
</dbReference>
<accession>A0AA40KTK3</accession>
<evidence type="ECO:0008006" key="3">
    <source>
        <dbReference type="Google" id="ProtNLM"/>
    </source>
</evidence>
<proteinExistence type="predicted"/>